<evidence type="ECO:0000256" key="1">
    <source>
        <dbReference type="ARBA" id="ARBA00004141"/>
    </source>
</evidence>
<evidence type="ECO:0000256" key="2">
    <source>
        <dbReference type="ARBA" id="ARBA00022692"/>
    </source>
</evidence>
<comment type="caution">
    <text evidence="7">The sequence shown here is derived from an EMBL/GenBank/DDBJ whole genome shotgun (WGS) entry which is preliminary data.</text>
</comment>
<dbReference type="Proteomes" id="UP001595536">
    <property type="component" value="Unassembled WGS sequence"/>
</dbReference>
<dbReference type="SUPFAM" id="SSF158442">
    <property type="entry name" value="DsbB-like"/>
    <property type="match status" value="1"/>
</dbReference>
<accession>A0ABV7LHG7</accession>
<dbReference type="Gene3D" id="1.20.1550.10">
    <property type="entry name" value="DsbB-like"/>
    <property type="match status" value="1"/>
</dbReference>
<keyword evidence="3 6" id="KW-1133">Transmembrane helix</keyword>
<dbReference type="InterPro" id="IPR003752">
    <property type="entry name" value="DiS_bond_form_DsbB/BdbC"/>
</dbReference>
<protein>
    <submittedName>
        <fullName evidence="7">Disulfide bond formation protein B</fullName>
    </submittedName>
</protein>
<feature type="transmembrane region" description="Helical" evidence="6">
    <location>
        <begin position="79"/>
        <end position="99"/>
    </location>
</feature>
<dbReference type="Pfam" id="PF02600">
    <property type="entry name" value="DsbB"/>
    <property type="match status" value="1"/>
</dbReference>
<evidence type="ECO:0000256" key="3">
    <source>
        <dbReference type="ARBA" id="ARBA00022989"/>
    </source>
</evidence>
<dbReference type="EMBL" id="JBHRUV010000099">
    <property type="protein sequence ID" value="MFC3267291.1"/>
    <property type="molecule type" value="Genomic_DNA"/>
</dbReference>
<dbReference type="InterPro" id="IPR023380">
    <property type="entry name" value="DsbB-like_sf"/>
</dbReference>
<comment type="subcellular location">
    <subcellularLocation>
        <location evidence="1">Membrane</location>
        <topology evidence="1">Multi-pass membrane protein</topology>
    </subcellularLocation>
</comment>
<proteinExistence type="predicted"/>
<evidence type="ECO:0000256" key="6">
    <source>
        <dbReference type="SAM" id="Phobius"/>
    </source>
</evidence>
<name>A0ABV7LHG7_9HYPH</name>
<feature type="transmembrane region" description="Helical" evidence="6">
    <location>
        <begin position="150"/>
        <end position="170"/>
    </location>
</feature>
<sequence length="204" mass="20588">MTAPAARPALPASFTSRTAALAVLSGAAAVIAAFLVFEHAFGYLPCPLCLQQRAPWYFAALLAALLAVTPRAQTRLRRVGLLLLTLVFLVSAGLGAYHAGVEWGLWPGPADCSGGGAMPASASELLGQLERVRPVSCTEAAWRFLGLSMAGWNVAVSLLLAAVAALGAMADAPGRSGAPGSADTDPASAAPASAKSAGHSGNRP</sequence>
<keyword evidence="8" id="KW-1185">Reference proteome</keyword>
<evidence type="ECO:0000256" key="4">
    <source>
        <dbReference type="ARBA" id="ARBA00023136"/>
    </source>
</evidence>
<feature type="transmembrane region" description="Helical" evidence="6">
    <location>
        <begin position="21"/>
        <end position="42"/>
    </location>
</feature>
<evidence type="ECO:0000313" key="7">
    <source>
        <dbReference type="EMBL" id="MFC3267291.1"/>
    </source>
</evidence>
<organism evidence="7 8">
    <name type="scientific">Camelimonas abortus</name>
    <dbReference type="NCBI Taxonomy" id="1017184"/>
    <lineage>
        <taxon>Bacteria</taxon>
        <taxon>Pseudomonadati</taxon>
        <taxon>Pseudomonadota</taxon>
        <taxon>Alphaproteobacteria</taxon>
        <taxon>Hyphomicrobiales</taxon>
        <taxon>Chelatococcaceae</taxon>
        <taxon>Camelimonas</taxon>
    </lineage>
</organism>
<evidence type="ECO:0000313" key="8">
    <source>
        <dbReference type="Proteomes" id="UP001595536"/>
    </source>
</evidence>
<evidence type="ECO:0000256" key="5">
    <source>
        <dbReference type="SAM" id="MobiDB-lite"/>
    </source>
</evidence>
<keyword evidence="4 6" id="KW-0472">Membrane</keyword>
<reference evidence="8" key="1">
    <citation type="journal article" date="2019" name="Int. J. Syst. Evol. Microbiol.">
        <title>The Global Catalogue of Microorganisms (GCM) 10K type strain sequencing project: providing services to taxonomists for standard genome sequencing and annotation.</title>
        <authorList>
            <consortium name="The Broad Institute Genomics Platform"/>
            <consortium name="The Broad Institute Genome Sequencing Center for Infectious Disease"/>
            <person name="Wu L."/>
            <person name="Ma J."/>
        </authorList>
    </citation>
    <scope>NUCLEOTIDE SEQUENCE [LARGE SCALE GENOMIC DNA]</scope>
    <source>
        <strain evidence="8">CCM 7941</strain>
    </source>
</reference>
<feature type="region of interest" description="Disordered" evidence="5">
    <location>
        <begin position="174"/>
        <end position="204"/>
    </location>
</feature>
<keyword evidence="2 6" id="KW-0812">Transmembrane</keyword>
<dbReference type="RefSeq" id="WP_376831351.1">
    <property type="nucleotide sequence ID" value="NZ_JBHLWR010000006.1"/>
</dbReference>
<gene>
    <name evidence="7" type="ORF">ACFOEX_13160</name>
</gene>
<feature type="transmembrane region" description="Helical" evidence="6">
    <location>
        <begin position="54"/>
        <end position="72"/>
    </location>
</feature>